<keyword evidence="1" id="KW-1133">Transmembrane helix</keyword>
<dbReference type="InterPro" id="IPR003675">
    <property type="entry name" value="Rce1/LyrA-like_dom"/>
</dbReference>
<feature type="transmembrane region" description="Helical" evidence="1">
    <location>
        <begin position="292"/>
        <end position="311"/>
    </location>
</feature>
<feature type="transmembrane region" description="Helical" evidence="1">
    <location>
        <begin position="151"/>
        <end position="168"/>
    </location>
</feature>
<keyword evidence="1" id="KW-0812">Transmembrane</keyword>
<feature type="transmembrane region" description="Helical" evidence="1">
    <location>
        <begin position="243"/>
        <end position="264"/>
    </location>
</feature>
<dbReference type="Pfam" id="PF02517">
    <property type="entry name" value="Rce1-like"/>
    <property type="match status" value="1"/>
</dbReference>
<name>A0ABT4D2V7_9CLOT</name>
<feature type="transmembrane region" description="Helical" evidence="1">
    <location>
        <begin position="174"/>
        <end position="191"/>
    </location>
</feature>
<comment type="caution">
    <text evidence="3">The sequence shown here is derived from an EMBL/GenBank/DDBJ whole genome shotgun (WGS) entry which is preliminary data.</text>
</comment>
<evidence type="ECO:0000313" key="4">
    <source>
        <dbReference type="Proteomes" id="UP001078443"/>
    </source>
</evidence>
<evidence type="ECO:0000256" key="1">
    <source>
        <dbReference type="SAM" id="Phobius"/>
    </source>
</evidence>
<proteinExistence type="predicted"/>
<keyword evidence="4" id="KW-1185">Reference proteome</keyword>
<organism evidence="3 4">
    <name type="scientific">Clostridium aestuarii</name>
    <dbReference type="NCBI Taxonomy" id="338193"/>
    <lineage>
        <taxon>Bacteria</taxon>
        <taxon>Bacillati</taxon>
        <taxon>Bacillota</taxon>
        <taxon>Clostridia</taxon>
        <taxon>Eubacteriales</taxon>
        <taxon>Clostridiaceae</taxon>
        <taxon>Clostridium</taxon>
    </lineage>
</organism>
<feature type="transmembrane region" description="Helical" evidence="1">
    <location>
        <begin position="12"/>
        <end position="32"/>
    </location>
</feature>
<sequence length="313" mass="34763">MNTSKRIFQSNSFAMVLLILYALGGRLLMPIFNKLNLSLPYRIVLPQFILLLLPTIIYFIITKRSVVQTLRLKKIGMKTILIVVLIGLLGMPVAAFLSLITQFVFPNRISEVVAALNNIPFIIRVGIIAVTPAICEEITMRGVVLAGYDNVNIKTAAVMTGLFFGILHMDGNQFLYAFALGIIFAYLVRITDSIFSSMVCHLTINGTQLLLPELIKLASKGSNEEIKAAQKAGLDSFTMIEKINVISIYLILAIICMGIIILLIQKLVKIHGIKGIKVSQERKSVKVMNAPAYITIVLYVFIIVGQLMQIYKK</sequence>
<dbReference type="InterPro" id="IPR052710">
    <property type="entry name" value="CAAX_protease"/>
</dbReference>
<evidence type="ECO:0000259" key="2">
    <source>
        <dbReference type="Pfam" id="PF02517"/>
    </source>
</evidence>
<feature type="transmembrane region" description="Helical" evidence="1">
    <location>
        <begin position="81"/>
        <end position="101"/>
    </location>
</feature>
<dbReference type="EMBL" id="JAPQER010000004">
    <property type="protein sequence ID" value="MCY6484987.1"/>
    <property type="molecule type" value="Genomic_DNA"/>
</dbReference>
<keyword evidence="1" id="KW-0472">Membrane</keyword>
<protein>
    <submittedName>
        <fullName evidence="3">Type II CAAX endopeptidase family protein</fullName>
    </submittedName>
</protein>
<dbReference type="PANTHER" id="PTHR36435:SF1">
    <property type="entry name" value="CAAX AMINO TERMINAL PROTEASE FAMILY PROTEIN"/>
    <property type="match status" value="1"/>
</dbReference>
<dbReference type="Proteomes" id="UP001078443">
    <property type="component" value="Unassembled WGS sequence"/>
</dbReference>
<gene>
    <name evidence="3" type="ORF">OW763_11595</name>
</gene>
<accession>A0ABT4D2V7</accession>
<reference evidence="3" key="1">
    <citation type="submission" date="2022-12" db="EMBL/GenBank/DDBJ databases">
        <authorList>
            <person name="Wang J."/>
        </authorList>
    </citation>
    <scope>NUCLEOTIDE SEQUENCE</scope>
    <source>
        <strain evidence="3">HY-45-18</strain>
    </source>
</reference>
<dbReference type="RefSeq" id="WP_268041304.1">
    <property type="nucleotide sequence ID" value="NZ_JAPQER010000004.1"/>
</dbReference>
<feature type="domain" description="CAAX prenyl protease 2/Lysostaphin resistance protein A-like" evidence="2">
    <location>
        <begin position="121"/>
        <end position="206"/>
    </location>
</feature>
<dbReference type="PANTHER" id="PTHR36435">
    <property type="entry name" value="SLR1288 PROTEIN"/>
    <property type="match status" value="1"/>
</dbReference>
<feature type="transmembrane region" description="Helical" evidence="1">
    <location>
        <begin position="44"/>
        <end position="61"/>
    </location>
</feature>
<evidence type="ECO:0000313" key="3">
    <source>
        <dbReference type="EMBL" id="MCY6484987.1"/>
    </source>
</evidence>
<feature type="transmembrane region" description="Helical" evidence="1">
    <location>
        <begin position="121"/>
        <end position="139"/>
    </location>
</feature>